<evidence type="ECO:0000256" key="2">
    <source>
        <dbReference type="PROSITE-ProRule" id="PRU00035"/>
    </source>
</evidence>
<dbReference type="EMBL" id="JARBHA010000010">
    <property type="protein sequence ID" value="KAJ9690347.1"/>
    <property type="molecule type" value="Genomic_DNA"/>
</dbReference>
<dbReference type="InterPro" id="IPR001487">
    <property type="entry name" value="Bromodomain"/>
</dbReference>
<dbReference type="GO" id="GO:0035267">
    <property type="term" value="C:NuA4 histone acetyltransferase complex"/>
    <property type="evidence" value="ECO:0007669"/>
    <property type="project" value="TreeGrafter"/>
</dbReference>
<protein>
    <recommendedName>
        <fullName evidence="5">Bromo domain-containing protein</fullName>
    </recommendedName>
</protein>
<feature type="domain" description="Bromo" evidence="5">
    <location>
        <begin position="288"/>
        <end position="358"/>
    </location>
</feature>
<keyword evidence="1 2" id="KW-0103">Bromodomain</keyword>
<dbReference type="PANTHER" id="PTHR15398:SF4">
    <property type="entry name" value="BROMODOMAIN-CONTAINING PROTEIN 8 ISOFORM X1"/>
    <property type="match status" value="1"/>
</dbReference>
<dbReference type="AlphaFoldDB" id="A0AA38ZJZ7"/>
<evidence type="ECO:0000256" key="3">
    <source>
        <dbReference type="SAM" id="Coils"/>
    </source>
</evidence>
<keyword evidence="7" id="KW-1185">Reference proteome</keyword>
<evidence type="ECO:0000259" key="5">
    <source>
        <dbReference type="PROSITE" id="PS50014"/>
    </source>
</evidence>
<reference evidence="6 7" key="1">
    <citation type="journal article" date="2023" name="BMC Biotechnol.">
        <title>Vitis rotundifolia cv Carlos genome sequencing.</title>
        <authorList>
            <person name="Huff M."/>
            <person name="Hulse-Kemp A."/>
            <person name="Scheffler B."/>
            <person name="Youngblood R."/>
            <person name="Simpson S."/>
            <person name="Babiker E."/>
            <person name="Staton M."/>
        </authorList>
    </citation>
    <scope>NUCLEOTIDE SEQUENCE [LARGE SCALE GENOMIC DNA]</scope>
    <source>
        <tissue evidence="6">Leaf</tissue>
    </source>
</reference>
<feature type="region of interest" description="Disordered" evidence="4">
    <location>
        <begin position="112"/>
        <end position="233"/>
    </location>
</feature>
<dbReference type="InterPro" id="IPR036427">
    <property type="entry name" value="Bromodomain-like_sf"/>
</dbReference>
<evidence type="ECO:0000256" key="1">
    <source>
        <dbReference type="ARBA" id="ARBA00023117"/>
    </source>
</evidence>
<sequence length="462" mass="51249">MEEGVVAGEGTTKAAWGTWEELLLGGAVLRHGADDWDAVSSELRARTACPFSFTAEVCKAKYEDLQQRYSGCKAWFEELRKRRMAELKLALEQSEDSIGSLESKLESLKAEKGDACDLDNDSSQTESPIPFQKSMEVESSRKETSKDGLSAGSFTQDTRTNWSPECQIPAAVSSEEMEAKPEISESSKQEKISSSEKLGETSSGRGGRVRGRRGKRKRKDCTRDVKEGSVGESDFLGSTDVASASQCKEISMGDHGQVVVSSGIDDCNKGCSSREEIDDLMGIFYTIVENENAPVFRGRHDSQRRARYKKLVRQHMDFDTIRSRINSHLITTSRELFRDLLLLANNALVFYSKKSREHKSAVLLRDLVSRRLRQHYKDSRAKAAVAVLSTSPIQNPPVKPRSIRPSNRKTANAGKVITGTPPPQSESKKSFPLQGKVKTTKRVTGPQPPQTASRGRKKARVR</sequence>
<accession>A0AA38ZJZ7</accession>
<dbReference type="Pfam" id="PF00439">
    <property type="entry name" value="Bromodomain"/>
    <property type="match status" value="1"/>
</dbReference>
<proteinExistence type="predicted"/>
<evidence type="ECO:0000256" key="4">
    <source>
        <dbReference type="SAM" id="MobiDB-lite"/>
    </source>
</evidence>
<gene>
    <name evidence="6" type="ORF">PVL29_012810</name>
</gene>
<dbReference type="PANTHER" id="PTHR15398">
    <property type="entry name" value="BROMODOMAIN-CONTAINING PROTEIN 8"/>
    <property type="match status" value="1"/>
</dbReference>
<comment type="caution">
    <text evidence="6">The sequence shown here is derived from an EMBL/GenBank/DDBJ whole genome shotgun (WGS) entry which is preliminary data.</text>
</comment>
<feature type="compositionally biased region" description="Basic and acidic residues" evidence="4">
    <location>
        <begin position="177"/>
        <end position="199"/>
    </location>
</feature>
<name>A0AA38ZJZ7_VITRO</name>
<feature type="compositionally biased region" description="Polar residues" evidence="4">
    <location>
        <begin position="152"/>
        <end position="164"/>
    </location>
</feature>
<organism evidence="6 7">
    <name type="scientific">Vitis rotundifolia</name>
    <name type="common">Muscadine grape</name>
    <dbReference type="NCBI Taxonomy" id="103349"/>
    <lineage>
        <taxon>Eukaryota</taxon>
        <taxon>Viridiplantae</taxon>
        <taxon>Streptophyta</taxon>
        <taxon>Embryophyta</taxon>
        <taxon>Tracheophyta</taxon>
        <taxon>Spermatophyta</taxon>
        <taxon>Magnoliopsida</taxon>
        <taxon>eudicotyledons</taxon>
        <taxon>Gunneridae</taxon>
        <taxon>Pentapetalae</taxon>
        <taxon>rosids</taxon>
        <taxon>Vitales</taxon>
        <taxon>Vitaceae</taxon>
        <taxon>Viteae</taxon>
        <taxon>Vitis</taxon>
    </lineage>
</organism>
<dbReference type="Gene3D" id="1.20.920.10">
    <property type="entry name" value="Bromodomain-like"/>
    <property type="match status" value="1"/>
</dbReference>
<evidence type="ECO:0000313" key="7">
    <source>
        <dbReference type="Proteomes" id="UP001168098"/>
    </source>
</evidence>
<dbReference type="SMART" id="SM00297">
    <property type="entry name" value="BROMO"/>
    <property type="match status" value="1"/>
</dbReference>
<dbReference type="SUPFAM" id="SSF47370">
    <property type="entry name" value="Bromodomain"/>
    <property type="match status" value="1"/>
</dbReference>
<feature type="coiled-coil region" evidence="3">
    <location>
        <begin position="84"/>
        <end position="111"/>
    </location>
</feature>
<feature type="compositionally biased region" description="Basic residues" evidence="4">
    <location>
        <begin position="207"/>
        <end position="220"/>
    </location>
</feature>
<keyword evidence="3" id="KW-0175">Coiled coil</keyword>
<dbReference type="Proteomes" id="UP001168098">
    <property type="component" value="Unassembled WGS sequence"/>
</dbReference>
<feature type="region of interest" description="Disordered" evidence="4">
    <location>
        <begin position="392"/>
        <end position="462"/>
    </location>
</feature>
<feature type="compositionally biased region" description="Basic and acidic residues" evidence="4">
    <location>
        <begin position="135"/>
        <end position="146"/>
    </location>
</feature>
<dbReference type="PROSITE" id="PS50014">
    <property type="entry name" value="BROMODOMAIN_2"/>
    <property type="match status" value="1"/>
</dbReference>
<evidence type="ECO:0000313" key="6">
    <source>
        <dbReference type="EMBL" id="KAJ9690347.1"/>
    </source>
</evidence>